<dbReference type="EMBL" id="NLFK01000008">
    <property type="protein sequence ID" value="OZN24558.1"/>
    <property type="molecule type" value="Genomic_DNA"/>
</dbReference>
<evidence type="ECO:0000256" key="3">
    <source>
        <dbReference type="ARBA" id="ARBA00015565"/>
    </source>
</evidence>
<evidence type="ECO:0000256" key="7">
    <source>
        <dbReference type="ARBA" id="ARBA00022597"/>
    </source>
</evidence>
<dbReference type="InterPro" id="IPR000032">
    <property type="entry name" value="HPr-like"/>
</dbReference>
<dbReference type="InterPro" id="IPR016258">
    <property type="entry name" value="FruB"/>
</dbReference>
<evidence type="ECO:0000256" key="4">
    <source>
        <dbReference type="ARBA" id="ARBA00022448"/>
    </source>
</evidence>
<dbReference type="Pfam" id="PF00359">
    <property type="entry name" value="PTS_EIIA_2"/>
    <property type="match status" value="1"/>
</dbReference>
<evidence type="ECO:0000256" key="9">
    <source>
        <dbReference type="ARBA" id="ARBA00022683"/>
    </source>
</evidence>
<dbReference type="NCBIfam" id="NF008319">
    <property type="entry name" value="PRK11109.1"/>
    <property type="match status" value="1"/>
</dbReference>
<dbReference type="GO" id="GO:0090563">
    <property type="term" value="F:protein-phosphocysteine-sugar phosphotransferase activity"/>
    <property type="evidence" value="ECO:0007669"/>
    <property type="project" value="TreeGrafter"/>
</dbReference>
<dbReference type="SUPFAM" id="SSF55804">
    <property type="entry name" value="Phoshotransferase/anion transport protein"/>
    <property type="match status" value="2"/>
</dbReference>
<keyword evidence="5" id="KW-0963">Cytoplasm</keyword>
<evidence type="ECO:0000256" key="5">
    <source>
        <dbReference type="ARBA" id="ARBA00022490"/>
    </source>
</evidence>
<sequence>MFNLPETNIHLSAQADNKQQAIELAAKALEQAGYVESGYLQGMLGREKQTSTFLGNGIAIPHGTLETRGMVKQTGVQIFQFPQGIEWGEGNIAYVVIGIAARSDEHLALLRQLTHVLGDEETAEKLAKLQDAKQFRAILMGEQEYRMSSDLLSLAVDSESLLTLTAINAGKLQQQSAVNNQFVSEVIATPALPLGGGLWVTDAVVGNEKNAVAFSRAKKPFQNNGKTVQAVLTVAAVNDQINPLLARLLEPQVQQTLLQGNAVQIVSALNGEAPAQAVNEAAAPVDENQINSAVVGRVVGTFTVRNEHGLHARPSAVLVNEVKKFAAKITVQNLTRGSDAVSAKSLMKIVALGVTQGHRLRFVAEGEDAQAAIEALGKVIADGLGESVSALPLQEADSIEVISAPTAPAVEKSAVEYSTENVSGTENSVEGIFVIQNEHGLHARPSAVLVNEVKKYNVAVTVQNLDRDSQPVSAKSLMKIVSLGVVKGHRLRFVATGEQAQQAIDGIGAAIAAGLGE</sequence>
<dbReference type="InterPro" id="IPR035895">
    <property type="entry name" value="HPr-like_sf"/>
</dbReference>
<dbReference type="Proteomes" id="UP000254507">
    <property type="component" value="Unassembled WGS sequence"/>
</dbReference>
<comment type="function">
    <text evidence="1">The phosphoenolpyruvate-dependent sugar phosphotransferase system (sugar PTS), a major carbohydrate active transport system, catalyzes the phosphorylation of incoming sugar substrates concomitantly with their translocation across the cell membrane. The enzyme II FruAB PTS system is involved in fructose transport.</text>
</comment>
<dbReference type="PROSITE" id="PS00589">
    <property type="entry name" value="PTS_HPR_SER"/>
    <property type="match status" value="1"/>
</dbReference>
<keyword evidence="9" id="KW-0598">Phosphotransferase system</keyword>
<dbReference type="PIRSF" id="PIRSF000690">
    <property type="entry name" value="Fruc_PTS_diPryltransf"/>
    <property type="match status" value="1"/>
</dbReference>
<proteinExistence type="predicted"/>
<dbReference type="CDD" id="cd00211">
    <property type="entry name" value="PTS_IIA_fru"/>
    <property type="match status" value="1"/>
</dbReference>
<evidence type="ECO:0000259" key="12">
    <source>
        <dbReference type="PROSITE" id="PS51350"/>
    </source>
</evidence>
<keyword evidence="8" id="KW-0808">Transferase</keyword>
<dbReference type="AlphaFoldDB" id="A0A263HC66"/>
<dbReference type="Gene3D" id="3.30.1340.10">
    <property type="entry name" value="HPr-like"/>
    <property type="match status" value="2"/>
</dbReference>
<dbReference type="GO" id="GO:0005886">
    <property type="term" value="C:plasma membrane"/>
    <property type="evidence" value="ECO:0007669"/>
    <property type="project" value="TreeGrafter"/>
</dbReference>
<dbReference type="InterPro" id="IPR050893">
    <property type="entry name" value="Sugar_PTS"/>
</dbReference>
<keyword evidence="15" id="KW-1185">Reference proteome</keyword>
<dbReference type="RefSeq" id="WP_094946828.1">
    <property type="nucleotide sequence ID" value="NZ_JBMHIA010000034.1"/>
</dbReference>
<dbReference type="NCBIfam" id="TIGR01003">
    <property type="entry name" value="PTS_HPr_family"/>
    <property type="match status" value="2"/>
</dbReference>
<evidence type="ECO:0000313" key="15">
    <source>
        <dbReference type="Proteomes" id="UP000215738"/>
    </source>
</evidence>
<evidence type="ECO:0000256" key="6">
    <source>
        <dbReference type="ARBA" id="ARBA00022553"/>
    </source>
</evidence>
<dbReference type="SUPFAM" id="SSF55594">
    <property type="entry name" value="HPr-like"/>
    <property type="match status" value="2"/>
</dbReference>
<dbReference type="InParanoid" id="A0A263HC66"/>
<evidence type="ECO:0000256" key="8">
    <source>
        <dbReference type="ARBA" id="ARBA00022679"/>
    </source>
</evidence>
<dbReference type="Pfam" id="PF00381">
    <property type="entry name" value="PTS-HPr"/>
    <property type="match status" value="2"/>
</dbReference>
<keyword evidence="4" id="KW-0813">Transport</keyword>
<dbReference type="PROSITE" id="PS00369">
    <property type="entry name" value="PTS_HPR_HIS"/>
    <property type="match status" value="2"/>
</dbReference>
<dbReference type="GO" id="GO:0016301">
    <property type="term" value="F:kinase activity"/>
    <property type="evidence" value="ECO:0007669"/>
    <property type="project" value="UniProtKB-KW"/>
</dbReference>
<dbReference type="PROSITE" id="PS51350">
    <property type="entry name" value="PTS_HPR_DOM"/>
    <property type="match status" value="2"/>
</dbReference>
<evidence type="ECO:0000256" key="1">
    <source>
        <dbReference type="ARBA" id="ARBA00003136"/>
    </source>
</evidence>
<dbReference type="EMBL" id="UFSB01000001">
    <property type="protein sequence ID" value="SUU38660.1"/>
    <property type="molecule type" value="Genomic_DNA"/>
</dbReference>
<dbReference type="CDD" id="cd00367">
    <property type="entry name" value="PTS-HPr_like"/>
    <property type="match status" value="2"/>
</dbReference>
<keyword evidence="6" id="KW-0597">Phosphoprotein</keyword>
<dbReference type="InterPro" id="IPR016152">
    <property type="entry name" value="PTrfase/Anion_transptr"/>
</dbReference>
<organism evidence="14 16">
    <name type="scientific">Actinobacillus seminis</name>
    <dbReference type="NCBI Taxonomy" id="722"/>
    <lineage>
        <taxon>Bacteria</taxon>
        <taxon>Pseudomonadati</taxon>
        <taxon>Pseudomonadota</taxon>
        <taxon>Gammaproteobacteria</taxon>
        <taxon>Pasteurellales</taxon>
        <taxon>Pasteurellaceae</taxon>
        <taxon>Actinobacillus</taxon>
    </lineage>
</organism>
<reference evidence="13 15" key="1">
    <citation type="submission" date="2017-07" db="EMBL/GenBank/DDBJ databases">
        <title>Virulence factors identified in Actinobacillus seminis.</title>
        <authorList>
            <person name="Negrete-Abascal E."/>
            <person name="Vaca-Pacheco S."/>
            <person name="Montes-Garcia F."/>
            <person name="Leyto-Gil A.M."/>
            <person name="Fragoso-Garcia E."/>
            <person name="Carvente-Garcia R."/>
            <person name="Perez-Agueros S."/>
            <person name="Castelan-Sanchez H.G."/>
            <person name="Garcia-Molina A."/>
            <person name="Villamar T.E."/>
            <person name="Vazquez-Cruz C."/>
        </authorList>
    </citation>
    <scope>NUCLEOTIDE SEQUENCE [LARGE SCALE GENOMIC DNA]</scope>
    <source>
        <strain evidence="13 15">ATCC 15768</strain>
    </source>
</reference>
<accession>A0A263HC66</accession>
<dbReference type="PROSITE" id="PS00372">
    <property type="entry name" value="PTS_EIIA_TYPE_2_HIS"/>
    <property type="match status" value="1"/>
</dbReference>
<feature type="domain" description="PTS EIIA type-2" evidence="11">
    <location>
        <begin position="2"/>
        <end position="142"/>
    </location>
</feature>
<dbReference type="Gene3D" id="3.40.930.10">
    <property type="entry name" value="Mannitol-specific EII, Chain A"/>
    <property type="match status" value="1"/>
</dbReference>
<keyword evidence="7" id="KW-0762">Sugar transport</keyword>
<feature type="domain" description="HPr" evidence="12">
    <location>
        <begin position="428"/>
        <end position="517"/>
    </location>
</feature>
<dbReference type="PROSITE" id="PS51094">
    <property type="entry name" value="PTS_EIIA_TYPE_2"/>
    <property type="match status" value="1"/>
</dbReference>
<evidence type="ECO:0000256" key="2">
    <source>
        <dbReference type="ARBA" id="ARBA00004496"/>
    </source>
</evidence>
<dbReference type="NCBIfam" id="NF010351">
    <property type="entry name" value="PRK13779.1"/>
    <property type="match status" value="1"/>
</dbReference>
<dbReference type="PANTHER" id="PTHR30181">
    <property type="entry name" value="MANNITOL PERMEASE IIC COMPONENT"/>
    <property type="match status" value="1"/>
</dbReference>
<dbReference type="OrthoDB" id="1640042at2"/>
<dbReference type="GO" id="GO:0009401">
    <property type="term" value="P:phosphoenolpyruvate-dependent sugar phosphotransferase system"/>
    <property type="evidence" value="ECO:0007669"/>
    <property type="project" value="UniProtKB-KW"/>
</dbReference>
<dbReference type="FunCoup" id="A0A263HC66">
    <property type="interactions" value="87"/>
</dbReference>
<reference evidence="14 16" key="2">
    <citation type="submission" date="2018-06" db="EMBL/GenBank/DDBJ databases">
        <authorList>
            <consortium name="Pathogen Informatics"/>
            <person name="Doyle S."/>
        </authorList>
    </citation>
    <scope>NUCLEOTIDE SEQUENCE [LARGE SCALE GENOMIC DNA]</scope>
    <source>
        <strain evidence="14 16">NCTC10851</strain>
    </source>
</reference>
<evidence type="ECO:0000313" key="14">
    <source>
        <dbReference type="EMBL" id="SUU38660.1"/>
    </source>
</evidence>
<dbReference type="Proteomes" id="UP000215738">
    <property type="component" value="Unassembled WGS sequence"/>
</dbReference>
<dbReference type="PRINTS" id="PR00107">
    <property type="entry name" value="PHOSPHOCPHPR"/>
</dbReference>
<keyword evidence="10" id="KW-0418">Kinase</keyword>
<evidence type="ECO:0000259" key="11">
    <source>
        <dbReference type="PROSITE" id="PS51094"/>
    </source>
</evidence>
<gene>
    <name evidence="14" type="primary">fruB</name>
    <name evidence="13" type="ORF">CFY87_08900</name>
    <name evidence="14" type="ORF">NCTC10851_02201</name>
</gene>
<protein>
    <recommendedName>
        <fullName evidence="3">Multiphosphoryl transfer protein</fullName>
    </recommendedName>
</protein>
<dbReference type="FunFam" id="3.40.930.10:FF:000006">
    <property type="entry name" value="Fructose-specific PTS system IIA component"/>
    <property type="match status" value="1"/>
</dbReference>
<evidence type="ECO:0000313" key="16">
    <source>
        <dbReference type="Proteomes" id="UP000254507"/>
    </source>
</evidence>
<dbReference type="PANTHER" id="PTHR30181:SF3">
    <property type="entry name" value="MULTIPHOSPHORYL TRANSFER PROTEIN"/>
    <property type="match status" value="1"/>
</dbReference>
<dbReference type="InterPro" id="IPR002114">
    <property type="entry name" value="PTS_HPr_Ser_P_site"/>
</dbReference>
<name>A0A263HC66_9PAST</name>
<dbReference type="GO" id="GO:0005737">
    <property type="term" value="C:cytoplasm"/>
    <property type="evidence" value="ECO:0007669"/>
    <property type="project" value="UniProtKB-SubCell"/>
</dbReference>
<comment type="subcellular location">
    <subcellularLocation>
        <location evidence="2">Cytoplasm</location>
    </subcellularLocation>
</comment>
<dbReference type="InterPro" id="IPR001020">
    <property type="entry name" value="PTS_HPr_His_P_site"/>
</dbReference>
<dbReference type="InterPro" id="IPR002178">
    <property type="entry name" value="PTS_EIIA_type-2_dom"/>
</dbReference>
<evidence type="ECO:0000313" key="13">
    <source>
        <dbReference type="EMBL" id="OZN24558.1"/>
    </source>
</evidence>
<evidence type="ECO:0000256" key="10">
    <source>
        <dbReference type="ARBA" id="ARBA00022777"/>
    </source>
</evidence>
<feature type="domain" description="HPr" evidence="12">
    <location>
        <begin position="297"/>
        <end position="387"/>
    </location>
</feature>